<dbReference type="GO" id="GO:0005912">
    <property type="term" value="C:adherens junction"/>
    <property type="evidence" value="ECO:0007669"/>
    <property type="project" value="TreeGrafter"/>
</dbReference>
<feature type="compositionally biased region" description="Low complexity" evidence="6">
    <location>
        <begin position="634"/>
        <end position="650"/>
    </location>
</feature>
<dbReference type="GO" id="GO:0051015">
    <property type="term" value="F:actin filament binding"/>
    <property type="evidence" value="ECO:0007669"/>
    <property type="project" value="InterPro"/>
</dbReference>
<feature type="coiled-coil region" evidence="5">
    <location>
        <begin position="418"/>
        <end position="449"/>
    </location>
</feature>
<dbReference type="Pfam" id="PF08687">
    <property type="entry name" value="ASD2"/>
    <property type="match status" value="1"/>
</dbReference>
<feature type="coiled-coil region" evidence="5">
    <location>
        <begin position="522"/>
        <end position="549"/>
    </location>
</feature>
<evidence type="ECO:0000256" key="4">
    <source>
        <dbReference type="ARBA" id="ARBA00023212"/>
    </source>
</evidence>
<accession>A0A8K0NWL3</accession>
<feature type="compositionally biased region" description="Low complexity" evidence="6">
    <location>
        <begin position="154"/>
        <end position="183"/>
    </location>
</feature>
<evidence type="ECO:0000256" key="6">
    <source>
        <dbReference type="SAM" id="MobiDB-lite"/>
    </source>
</evidence>
<dbReference type="PROSITE" id="PS51307">
    <property type="entry name" value="ASD2"/>
    <property type="match status" value="1"/>
</dbReference>
<name>A0A8K0NWL3_LADFU</name>
<keyword evidence="5" id="KW-0175">Coiled coil</keyword>
<evidence type="ECO:0000256" key="2">
    <source>
        <dbReference type="ARBA" id="ARBA00006469"/>
    </source>
</evidence>
<evidence type="ECO:0000256" key="5">
    <source>
        <dbReference type="SAM" id="Coils"/>
    </source>
</evidence>
<evidence type="ECO:0000313" key="9">
    <source>
        <dbReference type="Proteomes" id="UP000792457"/>
    </source>
</evidence>
<dbReference type="AlphaFoldDB" id="A0A8K0NWL3"/>
<keyword evidence="9" id="KW-1185">Reference proteome</keyword>
<dbReference type="InterPro" id="IPR014799">
    <property type="entry name" value="ASD2_dom"/>
</dbReference>
<keyword evidence="4" id="KW-0206">Cytoskeleton</keyword>
<dbReference type="GO" id="GO:0000902">
    <property type="term" value="P:cell morphogenesis"/>
    <property type="evidence" value="ECO:0007669"/>
    <property type="project" value="TreeGrafter"/>
</dbReference>
<dbReference type="OrthoDB" id="10063560at2759"/>
<proteinExistence type="inferred from homology"/>
<feature type="compositionally biased region" description="Polar residues" evidence="6">
    <location>
        <begin position="651"/>
        <end position="661"/>
    </location>
</feature>
<feature type="compositionally biased region" description="Polar residues" evidence="6">
    <location>
        <begin position="203"/>
        <end position="219"/>
    </location>
</feature>
<dbReference type="GO" id="GO:0043296">
    <property type="term" value="C:apical junction complex"/>
    <property type="evidence" value="ECO:0007669"/>
    <property type="project" value="TreeGrafter"/>
</dbReference>
<feature type="compositionally biased region" description="Pro residues" evidence="6">
    <location>
        <begin position="287"/>
        <end position="305"/>
    </location>
</feature>
<feature type="compositionally biased region" description="Basic and acidic residues" evidence="6">
    <location>
        <begin position="103"/>
        <end position="117"/>
    </location>
</feature>
<organism evidence="8 9">
    <name type="scientific">Ladona fulva</name>
    <name type="common">Scarce chaser dragonfly</name>
    <name type="synonym">Libellula fulva</name>
    <dbReference type="NCBI Taxonomy" id="123851"/>
    <lineage>
        <taxon>Eukaryota</taxon>
        <taxon>Metazoa</taxon>
        <taxon>Ecdysozoa</taxon>
        <taxon>Arthropoda</taxon>
        <taxon>Hexapoda</taxon>
        <taxon>Insecta</taxon>
        <taxon>Pterygota</taxon>
        <taxon>Palaeoptera</taxon>
        <taxon>Odonata</taxon>
        <taxon>Epiprocta</taxon>
        <taxon>Anisoptera</taxon>
        <taxon>Libelluloidea</taxon>
        <taxon>Libellulidae</taxon>
        <taxon>Ladona</taxon>
    </lineage>
</organism>
<dbReference type="PANTHER" id="PTHR15012:SF32">
    <property type="entry name" value="PROTEIN SHROOM"/>
    <property type="match status" value="1"/>
</dbReference>
<feature type="compositionally biased region" description="Polar residues" evidence="6">
    <location>
        <begin position="34"/>
        <end position="44"/>
    </location>
</feature>
<feature type="domain" description="ASD2" evidence="7">
    <location>
        <begin position="320"/>
        <end position="605"/>
    </location>
</feature>
<dbReference type="Gene3D" id="6.10.250.3120">
    <property type="match status" value="1"/>
</dbReference>
<comment type="subcellular location">
    <subcellularLocation>
        <location evidence="1">Cytoplasm</location>
        <location evidence="1">Cytoskeleton</location>
    </subcellularLocation>
</comment>
<comment type="caution">
    <text evidence="8">The sequence shown here is derived from an EMBL/GenBank/DDBJ whole genome shotgun (WGS) entry which is preliminary data.</text>
</comment>
<gene>
    <name evidence="8" type="ORF">J437_LFUL004868</name>
</gene>
<evidence type="ECO:0000313" key="8">
    <source>
        <dbReference type="EMBL" id="KAG8222409.1"/>
    </source>
</evidence>
<feature type="region of interest" description="Disordered" evidence="6">
    <location>
        <begin position="631"/>
        <end position="661"/>
    </location>
</feature>
<feature type="region of interest" description="Disordered" evidence="6">
    <location>
        <begin position="1"/>
        <end position="322"/>
    </location>
</feature>
<keyword evidence="3" id="KW-0963">Cytoplasm</keyword>
<reference evidence="8" key="1">
    <citation type="submission" date="2013-04" db="EMBL/GenBank/DDBJ databases">
        <authorList>
            <person name="Qu J."/>
            <person name="Murali S.C."/>
            <person name="Bandaranaike D."/>
            <person name="Bellair M."/>
            <person name="Blankenburg K."/>
            <person name="Chao H."/>
            <person name="Dinh H."/>
            <person name="Doddapaneni H."/>
            <person name="Downs B."/>
            <person name="Dugan-Rocha S."/>
            <person name="Elkadiri S."/>
            <person name="Gnanaolivu R.D."/>
            <person name="Hernandez B."/>
            <person name="Javaid M."/>
            <person name="Jayaseelan J.C."/>
            <person name="Lee S."/>
            <person name="Li M."/>
            <person name="Ming W."/>
            <person name="Munidasa M."/>
            <person name="Muniz J."/>
            <person name="Nguyen L."/>
            <person name="Ongeri F."/>
            <person name="Osuji N."/>
            <person name="Pu L.-L."/>
            <person name="Puazo M."/>
            <person name="Qu C."/>
            <person name="Quiroz J."/>
            <person name="Raj R."/>
            <person name="Weissenberger G."/>
            <person name="Xin Y."/>
            <person name="Zou X."/>
            <person name="Han Y."/>
            <person name="Richards S."/>
            <person name="Worley K."/>
            <person name="Muzny D."/>
            <person name="Gibbs R."/>
        </authorList>
    </citation>
    <scope>NUCLEOTIDE SEQUENCE</scope>
    <source>
        <strain evidence="8">Sampled in the wild</strain>
    </source>
</reference>
<evidence type="ECO:0000259" key="7">
    <source>
        <dbReference type="PROSITE" id="PS51307"/>
    </source>
</evidence>
<dbReference type="InterPro" id="IPR027685">
    <property type="entry name" value="Shroom_fam"/>
</dbReference>
<sequence length="661" mass="71370">MHRRGSEKGMPNFEGSYKRTMSPPSAEALHLAKQGSTPVNTSDSKSPRGQHIPGWDQRVPDVVGNTIGITSSCADSSDGDSTGMKGQTARRSRADQMWPKGEASWREDSGIGERRGGEEEEGSDGEEDGERVRNRRRRQRGSGRENGSNISAGSQSRSLTASSSSSSSSTMSSFSVSSISTTSLPGISAPRSPVSIGADETPSDSWAVSHSTPVQQSEVECSVALGKADAAIQTEAPEDEGDKVTEEKGSLEEHCKEKRKESFGSVKRTSSVAVENGSENSCDKAVSPPPSPPSVPPRQDPPSPTLPQSFTEEAECERLSRDLVSLLPPTDKLQGILAPSQEQKRPTDYVSGLFRLDVTPRSSWSKPMPEIPKREKMTEAPLPATSAYFTTSEPKARFLARYGRDVGSGRTGLEQTDSQELQRKKEELMARLSRKLEVLREEAVAVSEEAALNEDLGRGVANQLGQLALPHELSRFKLHVDEIGKVTSLLLALSGRLARAENALALEDARASDNSPAFLEERKTLEGKRDKLRDQLEEAKQLKASIDRRSGSVSAMLSRYLDAESFADYGHFITMKAKLIVDAREVSDKIKLGEEQLAALRETLLSSSFQTSTTNTTTVCQASIVPSTASETTSCQSSSVPESSNSSFSSQTAIPLTTVSN</sequence>
<evidence type="ECO:0000256" key="3">
    <source>
        <dbReference type="ARBA" id="ARBA00022490"/>
    </source>
</evidence>
<dbReference type="GO" id="GO:0016324">
    <property type="term" value="C:apical plasma membrane"/>
    <property type="evidence" value="ECO:0007669"/>
    <property type="project" value="TreeGrafter"/>
</dbReference>
<feature type="compositionally biased region" description="Basic and acidic residues" evidence="6">
    <location>
        <begin position="242"/>
        <end position="262"/>
    </location>
</feature>
<dbReference type="EMBL" id="KZ308133">
    <property type="protein sequence ID" value="KAG8222409.1"/>
    <property type="molecule type" value="Genomic_DNA"/>
</dbReference>
<dbReference type="PANTHER" id="PTHR15012">
    <property type="entry name" value="APICAL PROTEIN/SHROOM-RELATED"/>
    <property type="match status" value="1"/>
</dbReference>
<dbReference type="GO" id="GO:0007015">
    <property type="term" value="P:actin filament organization"/>
    <property type="evidence" value="ECO:0007669"/>
    <property type="project" value="TreeGrafter"/>
</dbReference>
<protein>
    <recommendedName>
        <fullName evidence="7">ASD2 domain-containing protein</fullName>
    </recommendedName>
</protein>
<comment type="similarity">
    <text evidence="2">Belongs to the shroom family.</text>
</comment>
<dbReference type="GO" id="GO:0030864">
    <property type="term" value="C:cortical actin cytoskeleton"/>
    <property type="evidence" value="ECO:0007669"/>
    <property type="project" value="TreeGrafter"/>
</dbReference>
<evidence type="ECO:0000256" key="1">
    <source>
        <dbReference type="ARBA" id="ARBA00004245"/>
    </source>
</evidence>
<feature type="compositionally biased region" description="Polar residues" evidence="6">
    <location>
        <begin position="267"/>
        <end position="280"/>
    </location>
</feature>
<feature type="compositionally biased region" description="Acidic residues" evidence="6">
    <location>
        <begin position="118"/>
        <end position="129"/>
    </location>
</feature>
<dbReference type="Proteomes" id="UP000792457">
    <property type="component" value="Unassembled WGS sequence"/>
</dbReference>
<reference evidence="8" key="2">
    <citation type="submission" date="2017-10" db="EMBL/GenBank/DDBJ databases">
        <title>Ladona fulva Genome sequencing and assembly.</title>
        <authorList>
            <person name="Murali S."/>
            <person name="Richards S."/>
            <person name="Bandaranaike D."/>
            <person name="Bellair M."/>
            <person name="Blankenburg K."/>
            <person name="Chao H."/>
            <person name="Dinh H."/>
            <person name="Doddapaneni H."/>
            <person name="Dugan-Rocha S."/>
            <person name="Elkadiri S."/>
            <person name="Gnanaolivu R."/>
            <person name="Hernandez B."/>
            <person name="Skinner E."/>
            <person name="Javaid M."/>
            <person name="Lee S."/>
            <person name="Li M."/>
            <person name="Ming W."/>
            <person name="Munidasa M."/>
            <person name="Muniz J."/>
            <person name="Nguyen L."/>
            <person name="Hughes D."/>
            <person name="Osuji N."/>
            <person name="Pu L.-L."/>
            <person name="Puazo M."/>
            <person name="Qu C."/>
            <person name="Quiroz J."/>
            <person name="Raj R."/>
            <person name="Weissenberger G."/>
            <person name="Xin Y."/>
            <person name="Zou X."/>
            <person name="Han Y."/>
            <person name="Worley K."/>
            <person name="Muzny D."/>
            <person name="Gibbs R."/>
        </authorList>
    </citation>
    <scope>NUCLEOTIDE SEQUENCE</scope>
    <source>
        <strain evidence="8">Sampled in the wild</strain>
    </source>
</reference>